<dbReference type="HAMAP" id="MF_01416">
    <property type="entry name" value="ATP_synth_delta_bact"/>
    <property type="match status" value="1"/>
</dbReference>
<accession>A0A6J6FCN7</accession>
<dbReference type="PRINTS" id="PR00125">
    <property type="entry name" value="ATPASEDELTA"/>
</dbReference>
<gene>
    <name evidence="7" type="ORF">UFOPK1788_00273</name>
</gene>
<keyword evidence="2" id="KW-0813">Transport</keyword>
<dbReference type="PANTHER" id="PTHR11910">
    <property type="entry name" value="ATP SYNTHASE DELTA CHAIN"/>
    <property type="match status" value="1"/>
</dbReference>
<evidence type="ECO:0000256" key="1">
    <source>
        <dbReference type="ARBA" id="ARBA00004370"/>
    </source>
</evidence>
<evidence type="ECO:0000256" key="6">
    <source>
        <dbReference type="ARBA" id="ARBA00023310"/>
    </source>
</evidence>
<comment type="subcellular location">
    <subcellularLocation>
        <location evidence="1">Membrane</location>
    </subcellularLocation>
</comment>
<evidence type="ECO:0000313" key="7">
    <source>
        <dbReference type="EMBL" id="CAB4586632.1"/>
    </source>
</evidence>
<dbReference type="EMBL" id="CAEZUE010000020">
    <property type="protein sequence ID" value="CAB4586632.1"/>
    <property type="molecule type" value="Genomic_DNA"/>
</dbReference>
<dbReference type="NCBIfam" id="NF009967">
    <property type="entry name" value="PRK13430.1"/>
    <property type="match status" value="1"/>
</dbReference>
<organism evidence="7">
    <name type="scientific">freshwater metagenome</name>
    <dbReference type="NCBI Taxonomy" id="449393"/>
    <lineage>
        <taxon>unclassified sequences</taxon>
        <taxon>metagenomes</taxon>
        <taxon>ecological metagenomes</taxon>
    </lineage>
</organism>
<dbReference type="Pfam" id="PF00213">
    <property type="entry name" value="OSCP"/>
    <property type="match status" value="1"/>
</dbReference>
<reference evidence="7" key="1">
    <citation type="submission" date="2020-05" db="EMBL/GenBank/DDBJ databases">
        <authorList>
            <person name="Chiriac C."/>
            <person name="Salcher M."/>
            <person name="Ghai R."/>
            <person name="Kavagutti S V."/>
        </authorList>
    </citation>
    <scope>NUCLEOTIDE SEQUENCE</scope>
</reference>
<dbReference type="GO" id="GO:0046933">
    <property type="term" value="F:proton-transporting ATP synthase activity, rotational mechanism"/>
    <property type="evidence" value="ECO:0007669"/>
    <property type="project" value="InterPro"/>
</dbReference>
<sequence>MGSASRVALAAAKAAVEKAGKLSSETGVALLAAGRALGSVPALRGALSNRIADASAKAALIDSVLGKIDKGALELVKKIVAERWSSVDDMFDGIEEVGIRVIAASDDSEIEAELFAVGRAVAAHPELELALNSKQGSAEAKITLVSSVLKGQSDATTAIVGHLVSAPRGRRIRTLLAHAETIVAEANKRGVATVTTAQPLDAAQITRIESVLSARYGRAHHIDHIIDEDVLGGFTIQVGNDTIDASIRTRLTELSSKLAS</sequence>
<evidence type="ECO:0000256" key="4">
    <source>
        <dbReference type="ARBA" id="ARBA00023065"/>
    </source>
</evidence>
<evidence type="ECO:0000256" key="5">
    <source>
        <dbReference type="ARBA" id="ARBA00023136"/>
    </source>
</evidence>
<keyword evidence="4" id="KW-0406">Ion transport</keyword>
<dbReference type="AlphaFoldDB" id="A0A6J6FCN7"/>
<proteinExistence type="inferred from homology"/>
<evidence type="ECO:0000256" key="2">
    <source>
        <dbReference type="ARBA" id="ARBA00022448"/>
    </source>
</evidence>
<dbReference type="GO" id="GO:0016020">
    <property type="term" value="C:membrane"/>
    <property type="evidence" value="ECO:0007669"/>
    <property type="project" value="UniProtKB-SubCell"/>
</dbReference>
<dbReference type="InterPro" id="IPR000711">
    <property type="entry name" value="ATPase_OSCP/dsu"/>
</dbReference>
<keyword evidence="6" id="KW-0066">ATP synthesis</keyword>
<protein>
    <submittedName>
        <fullName evidence="7">Unannotated protein</fullName>
    </submittedName>
</protein>
<keyword evidence="3" id="KW-0375">Hydrogen ion transport</keyword>
<evidence type="ECO:0000256" key="3">
    <source>
        <dbReference type="ARBA" id="ARBA00022781"/>
    </source>
</evidence>
<name>A0A6J6FCN7_9ZZZZ</name>
<dbReference type="NCBIfam" id="TIGR01145">
    <property type="entry name" value="ATP_synt_delta"/>
    <property type="match status" value="1"/>
</dbReference>
<keyword evidence="5" id="KW-0472">Membrane</keyword>